<gene>
    <name evidence="2" type="ORF">ACFY35_19935</name>
</gene>
<reference evidence="2 3" key="1">
    <citation type="submission" date="2024-10" db="EMBL/GenBank/DDBJ databases">
        <title>The Natural Products Discovery Center: Release of the First 8490 Sequenced Strains for Exploring Actinobacteria Biosynthetic Diversity.</title>
        <authorList>
            <person name="Kalkreuter E."/>
            <person name="Kautsar S.A."/>
            <person name="Yang D."/>
            <person name="Bader C.D."/>
            <person name="Teijaro C.N."/>
            <person name="Fluegel L."/>
            <person name="Davis C.M."/>
            <person name="Simpson J.R."/>
            <person name="Lauterbach L."/>
            <person name="Steele A.D."/>
            <person name="Gui C."/>
            <person name="Meng S."/>
            <person name="Li G."/>
            <person name="Viehrig K."/>
            <person name="Ye F."/>
            <person name="Su P."/>
            <person name="Kiefer A.F."/>
            <person name="Nichols A."/>
            <person name="Cepeda A.J."/>
            <person name="Yan W."/>
            <person name="Fan B."/>
            <person name="Jiang Y."/>
            <person name="Adhikari A."/>
            <person name="Zheng C.-J."/>
            <person name="Schuster L."/>
            <person name="Cowan T.M."/>
            <person name="Smanski M.J."/>
            <person name="Chevrette M.G."/>
            <person name="De Carvalho L.P.S."/>
            <person name="Shen B."/>
        </authorList>
    </citation>
    <scope>NUCLEOTIDE SEQUENCE [LARGE SCALE GENOMIC DNA]</scope>
    <source>
        <strain evidence="2 3">NPDC000087</strain>
    </source>
</reference>
<dbReference type="PANTHER" id="PTHR33055">
    <property type="entry name" value="TRANSPOSASE FOR INSERTION SEQUENCE ELEMENT IS1111A"/>
    <property type="match status" value="1"/>
</dbReference>
<dbReference type="Proteomes" id="UP001602245">
    <property type="component" value="Unassembled WGS sequence"/>
</dbReference>
<dbReference type="PANTHER" id="PTHR33055:SF3">
    <property type="entry name" value="PUTATIVE TRANSPOSASE FOR IS117-RELATED"/>
    <property type="match status" value="1"/>
</dbReference>
<dbReference type="Pfam" id="PF01548">
    <property type="entry name" value="DEDD_Tnp_IS110"/>
    <property type="match status" value="1"/>
</dbReference>
<evidence type="ECO:0000313" key="2">
    <source>
        <dbReference type="EMBL" id="MFF5291717.1"/>
    </source>
</evidence>
<evidence type="ECO:0000313" key="3">
    <source>
        <dbReference type="Proteomes" id="UP001602245"/>
    </source>
</evidence>
<comment type="caution">
    <text evidence="2">The sequence shown here is derived from an EMBL/GenBank/DDBJ whole genome shotgun (WGS) entry which is preliminary data.</text>
</comment>
<sequence>MSACVAPPHGVGLGPEAHHDVEVQDAGGRRLARRRLTEGVAGIAALHALIADLLGDGEPYTVVVGIETDRGPWVQALLAAGYQVFAINPLSASRYRERQVCGTRRVVLARVAGDKRLRDALYLQAFSALSRSPGARAYHDSHRERGHTLHQALRALANRLVGILHGCLRHRQPYDEATTPSQLPAAA</sequence>
<organism evidence="2 3">
    <name type="scientific">Paractinoplanes globisporus</name>
    <dbReference type="NCBI Taxonomy" id="113565"/>
    <lineage>
        <taxon>Bacteria</taxon>
        <taxon>Bacillati</taxon>
        <taxon>Actinomycetota</taxon>
        <taxon>Actinomycetes</taxon>
        <taxon>Micromonosporales</taxon>
        <taxon>Micromonosporaceae</taxon>
        <taxon>Paractinoplanes</taxon>
    </lineage>
</organism>
<feature type="domain" description="Transposase IS110-like N-terminal" evidence="1">
    <location>
        <begin position="17"/>
        <end position="99"/>
    </location>
</feature>
<dbReference type="InterPro" id="IPR002525">
    <property type="entry name" value="Transp_IS110-like_N"/>
</dbReference>
<accession>A0ABW6WEI5</accession>
<protein>
    <submittedName>
        <fullName evidence="2">Transposase</fullName>
    </submittedName>
</protein>
<dbReference type="InterPro" id="IPR047650">
    <property type="entry name" value="Transpos_IS110"/>
</dbReference>
<keyword evidence="3" id="KW-1185">Reference proteome</keyword>
<proteinExistence type="predicted"/>
<name>A0ABW6WEI5_9ACTN</name>
<evidence type="ECO:0000259" key="1">
    <source>
        <dbReference type="Pfam" id="PF01548"/>
    </source>
</evidence>
<dbReference type="RefSeq" id="WP_084699195.1">
    <property type="nucleotide sequence ID" value="NZ_JBIAZU010000003.1"/>
</dbReference>
<dbReference type="EMBL" id="JBIAZU010000003">
    <property type="protein sequence ID" value="MFF5291717.1"/>
    <property type="molecule type" value="Genomic_DNA"/>
</dbReference>